<name>A0A1Y2AW47_9TREE</name>
<keyword evidence="2" id="KW-1185">Reference proteome</keyword>
<sequence length="160" mass="19106">MLPKETRQSNNQCTSHVDSIKLKDILSLTILHTVHIHVHTVLLHLSDTNIRLEVKRDNAYVRLSNHLAESRRGRWVRVRVRVSFTRRRMRVRVFTFSAWRRRTMRPVFSSWWGRGRTMRPVSSSGRRWKWSMRTVVGEWESTTTWRTSVSTSSMVMFLIL</sequence>
<protein>
    <submittedName>
        <fullName evidence="1">Uncharacterized protein</fullName>
    </submittedName>
</protein>
<evidence type="ECO:0000313" key="1">
    <source>
        <dbReference type="EMBL" id="ORY26520.1"/>
    </source>
</evidence>
<reference evidence="1 2" key="1">
    <citation type="submission" date="2016-07" db="EMBL/GenBank/DDBJ databases">
        <title>Pervasive Adenine N6-methylation of Active Genes in Fungi.</title>
        <authorList>
            <consortium name="DOE Joint Genome Institute"/>
            <person name="Mondo S.J."/>
            <person name="Dannebaum R.O."/>
            <person name="Kuo R.C."/>
            <person name="Labutti K."/>
            <person name="Haridas S."/>
            <person name="Kuo A."/>
            <person name="Salamov A."/>
            <person name="Ahrendt S.R."/>
            <person name="Lipzen A."/>
            <person name="Sullivan W."/>
            <person name="Andreopoulos W.B."/>
            <person name="Clum A."/>
            <person name="Lindquist E."/>
            <person name="Daum C."/>
            <person name="Ramamoorthy G.K."/>
            <person name="Gryganskyi A."/>
            <person name="Culley D."/>
            <person name="Magnuson J.K."/>
            <person name="James T.Y."/>
            <person name="O'Malley M.A."/>
            <person name="Stajich J.E."/>
            <person name="Spatafora J.W."/>
            <person name="Visel A."/>
            <person name="Grigoriev I.V."/>
        </authorList>
    </citation>
    <scope>NUCLEOTIDE SEQUENCE [LARGE SCALE GENOMIC DNA]</scope>
    <source>
        <strain evidence="1 2">68-887.2</strain>
    </source>
</reference>
<accession>A0A1Y2AW47</accession>
<evidence type="ECO:0000313" key="2">
    <source>
        <dbReference type="Proteomes" id="UP000193986"/>
    </source>
</evidence>
<dbReference type="InParanoid" id="A0A1Y2AW47"/>
<proteinExistence type="predicted"/>
<dbReference type="Proteomes" id="UP000193986">
    <property type="component" value="Unassembled WGS sequence"/>
</dbReference>
<organism evidence="1 2">
    <name type="scientific">Naematelia encephala</name>
    <dbReference type="NCBI Taxonomy" id="71784"/>
    <lineage>
        <taxon>Eukaryota</taxon>
        <taxon>Fungi</taxon>
        <taxon>Dikarya</taxon>
        <taxon>Basidiomycota</taxon>
        <taxon>Agaricomycotina</taxon>
        <taxon>Tremellomycetes</taxon>
        <taxon>Tremellales</taxon>
        <taxon>Naemateliaceae</taxon>
        <taxon>Naematelia</taxon>
    </lineage>
</organism>
<gene>
    <name evidence="1" type="ORF">BCR39DRAFT_257350</name>
</gene>
<dbReference type="AlphaFoldDB" id="A0A1Y2AW47"/>
<comment type="caution">
    <text evidence="1">The sequence shown here is derived from an EMBL/GenBank/DDBJ whole genome shotgun (WGS) entry which is preliminary data.</text>
</comment>
<dbReference type="EMBL" id="MCFC01000047">
    <property type="protein sequence ID" value="ORY26520.1"/>
    <property type="molecule type" value="Genomic_DNA"/>
</dbReference>